<feature type="transmembrane region" description="Helical" evidence="9">
    <location>
        <begin position="142"/>
        <end position="160"/>
    </location>
</feature>
<reference evidence="13 14" key="1">
    <citation type="journal article" date="2010" name="Nature">
        <title>The Ectocarpus genome and the independent evolution of multicellularity in brown algae.</title>
        <authorList>
            <person name="Cock J.M."/>
            <person name="Sterck L."/>
            <person name="Rouze P."/>
            <person name="Scornet D."/>
            <person name="Allen A.E."/>
            <person name="Amoutzias G."/>
            <person name="Anthouard V."/>
            <person name="Artiguenave F."/>
            <person name="Aury J.M."/>
            <person name="Badger J.H."/>
            <person name="Beszteri B."/>
            <person name="Billiau K."/>
            <person name="Bonnet E."/>
            <person name="Bothwell J.H."/>
            <person name="Bowler C."/>
            <person name="Boyen C."/>
            <person name="Brownlee C."/>
            <person name="Carrano C.J."/>
            <person name="Charrier B."/>
            <person name="Cho G.Y."/>
            <person name="Coelho S.M."/>
            <person name="Collen J."/>
            <person name="Corre E."/>
            <person name="Da Silva C."/>
            <person name="Delage L."/>
            <person name="Delaroque N."/>
            <person name="Dittami S.M."/>
            <person name="Doulbeau S."/>
            <person name="Elias M."/>
            <person name="Farnham G."/>
            <person name="Gachon C.M."/>
            <person name="Gschloessl B."/>
            <person name="Heesch S."/>
            <person name="Jabbari K."/>
            <person name="Jubin C."/>
            <person name="Kawai H."/>
            <person name="Kimura K."/>
            <person name="Kloareg B."/>
            <person name="Kupper F.C."/>
            <person name="Lang D."/>
            <person name="Le Bail A."/>
            <person name="Leblanc C."/>
            <person name="Lerouge P."/>
            <person name="Lohr M."/>
            <person name="Lopez P.J."/>
            <person name="Martens C."/>
            <person name="Maumus F."/>
            <person name="Michel G."/>
            <person name="Miranda-Saavedra D."/>
            <person name="Morales J."/>
            <person name="Moreau H."/>
            <person name="Motomura T."/>
            <person name="Nagasato C."/>
            <person name="Napoli C.A."/>
            <person name="Nelson D.R."/>
            <person name="Nyvall-Collen P."/>
            <person name="Peters A.F."/>
            <person name="Pommier C."/>
            <person name="Potin P."/>
            <person name="Poulain J."/>
            <person name="Quesneville H."/>
            <person name="Read B."/>
            <person name="Rensing S.A."/>
            <person name="Ritter A."/>
            <person name="Rousvoal S."/>
            <person name="Samanta M."/>
            <person name="Samson G."/>
            <person name="Schroeder D.C."/>
            <person name="Segurens B."/>
            <person name="Strittmatter M."/>
            <person name="Tonon T."/>
            <person name="Tregear J.W."/>
            <person name="Valentin K."/>
            <person name="von Dassow P."/>
            <person name="Yamagishi T."/>
            <person name="Van de Peer Y."/>
            <person name="Wincker P."/>
        </authorList>
    </citation>
    <scope>NUCLEOTIDE SEQUENCE [LARGE SCALE GENOMIC DNA]</scope>
    <source>
        <strain evidence="14">Ec32 / CCAP1310/4</strain>
    </source>
</reference>
<evidence type="ECO:0000313" key="13">
    <source>
        <dbReference type="EMBL" id="CBN77450.1"/>
    </source>
</evidence>
<dbReference type="PANTHER" id="PTHR12064">
    <property type="entry name" value="METAL TRANSPORTER CNNM"/>
    <property type="match status" value="1"/>
</dbReference>
<dbReference type="PROSITE" id="PS50042">
    <property type="entry name" value="CNMP_BINDING_3"/>
    <property type="match status" value="1"/>
</dbReference>
<feature type="compositionally biased region" description="Low complexity" evidence="8">
    <location>
        <begin position="548"/>
        <end position="558"/>
    </location>
</feature>
<dbReference type="InterPro" id="IPR045095">
    <property type="entry name" value="ACDP"/>
</dbReference>
<feature type="domain" description="Cyclic nucleotide-binding" evidence="10">
    <location>
        <begin position="408"/>
        <end position="523"/>
    </location>
</feature>
<dbReference type="AlphaFoldDB" id="D8LQ70"/>
<evidence type="ECO:0000259" key="12">
    <source>
        <dbReference type="PROSITE" id="PS51846"/>
    </source>
</evidence>
<dbReference type="PROSITE" id="PS51846">
    <property type="entry name" value="CNNM"/>
    <property type="match status" value="1"/>
</dbReference>
<dbReference type="CDD" id="cd04590">
    <property type="entry name" value="CBS_pair_CorC_HlyC_assoc"/>
    <property type="match status" value="1"/>
</dbReference>
<dbReference type="InterPro" id="IPR000644">
    <property type="entry name" value="CBS_dom"/>
</dbReference>
<dbReference type="InterPro" id="IPR014710">
    <property type="entry name" value="RmlC-like_jellyroll"/>
</dbReference>
<sequence length="727" mass="77018">MGQEDGSSSSTPDGEGEDAEDSSVLGTVVSFLVVIVLVAASGLFSGLTLGLLGLDKIGLEIISHGDEPRMAAFAKKIQPVRADGNLLLCTLLLGNVAVNALLSIVMAQLTSGLVGFALATVIITIFGEIIPQAVCSRHALRIGSKVVPLVKGIIFLLYPVTKPLSLMLDKLLGDEIGTIHSRKELSELLKIHVEHGAIDVETGREVAGAMNYKEHTVREVMTPVKDCFMLSVSEKLNFKTLSVIFKSGFSRIPVFAKDRNDVIGLLFTKDLIFIDPDDETPLKNFVQIFGRAVTVVWPDFTLGDVLNVFKQGKSHLSLVRDVNDAGEGDPFYEVVGIITLEDIIEEILGDEIVDETDAFVDMQNQLPVQRSQFDMSRLQLLNANADKSALSTDEAKAVASHLMANVPQFEGINVSHVESIIAASPVVEVNKEDKHTGRSEPAPAEVLYRRGRTSTMCTLILTGKVVVLAGRDGFRSDAGPWTVLGADALVEDEGAYKPDFSAHAGSERLRCVRISKASFDTVMSMSKQEEEEPHHASRAEPHGGGNTDGNNTDGSGNNKAGVTGYVRKSGPKPRAFSDEGSRHQADPATSGSVGAVGAGTKAAGRITLSPSKIRRGLPTGASLKILQAATGVAMTTSSTTSTPMRSKHTEDEPLEAQEASPREDTGAGASAVASNGTAEETGISMVAATRPVPSSRVSGDGTGDAESNCRPPEDDALDNSTPKTAAL</sequence>
<dbReference type="OrthoDB" id="5353557at2759"/>
<keyword evidence="14" id="KW-1185">Reference proteome</keyword>
<dbReference type="GO" id="GO:0010960">
    <property type="term" value="P:magnesium ion homeostasis"/>
    <property type="evidence" value="ECO:0007669"/>
    <property type="project" value="InterPro"/>
</dbReference>
<proteinExistence type="predicted"/>
<dbReference type="InterPro" id="IPR044751">
    <property type="entry name" value="Ion_transp-like_CBS"/>
</dbReference>
<dbReference type="InterPro" id="IPR046342">
    <property type="entry name" value="CBS_dom_sf"/>
</dbReference>
<dbReference type="Pfam" id="PF25562">
    <property type="entry name" value="CNBH_CNNM2_C"/>
    <property type="match status" value="1"/>
</dbReference>
<evidence type="ECO:0000256" key="6">
    <source>
        <dbReference type="PROSITE-ProRule" id="PRU00703"/>
    </source>
</evidence>
<evidence type="ECO:0000256" key="2">
    <source>
        <dbReference type="ARBA" id="ARBA00022692"/>
    </source>
</evidence>
<protein>
    <submittedName>
        <fullName evidence="13">Uncharacterized protein</fullName>
    </submittedName>
</protein>
<gene>
    <name evidence="13" type="ORF">Esi_0059_0072</name>
</gene>
<dbReference type="InterPro" id="IPR000595">
    <property type="entry name" value="cNMP-bd_dom"/>
</dbReference>
<dbReference type="FunFam" id="3.10.580.10:FF:000006">
    <property type="entry name" value="DUF21 and CBS domain protein"/>
    <property type="match status" value="1"/>
</dbReference>
<feature type="domain" description="CBS" evidence="11">
    <location>
        <begin position="289"/>
        <end position="355"/>
    </location>
</feature>
<feature type="compositionally biased region" description="Basic and acidic residues" evidence="8">
    <location>
        <begin position="575"/>
        <end position="585"/>
    </location>
</feature>
<evidence type="ECO:0000259" key="11">
    <source>
        <dbReference type="PROSITE" id="PS51371"/>
    </source>
</evidence>
<feature type="transmembrane region" description="Helical" evidence="9">
    <location>
        <begin position="113"/>
        <end position="130"/>
    </location>
</feature>
<feature type="compositionally biased region" description="Polar residues" evidence="8">
    <location>
        <begin position="1"/>
        <end position="12"/>
    </location>
</feature>
<dbReference type="STRING" id="2880.D8LQ70"/>
<feature type="transmembrane region" description="Helical" evidence="9">
    <location>
        <begin position="85"/>
        <end position="107"/>
    </location>
</feature>
<evidence type="ECO:0000256" key="1">
    <source>
        <dbReference type="ARBA" id="ARBA00004141"/>
    </source>
</evidence>
<comment type="subcellular location">
    <subcellularLocation>
        <location evidence="1">Membrane</location>
        <topology evidence="1">Multi-pass membrane protein</topology>
    </subcellularLocation>
</comment>
<evidence type="ECO:0000259" key="10">
    <source>
        <dbReference type="PROSITE" id="PS50042"/>
    </source>
</evidence>
<name>D8LQ70_ECTSI</name>
<dbReference type="EMBL" id="FN648807">
    <property type="protein sequence ID" value="CBN77450.1"/>
    <property type="molecule type" value="Genomic_DNA"/>
</dbReference>
<feature type="compositionally biased region" description="Low complexity" evidence="8">
    <location>
        <begin position="588"/>
        <end position="597"/>
    </location>
</feature>
<keyword evidence="2 7" id="KW-0812">Transmembrane</keyword>
<organism evidence="13 14">
    <name type="scientific">Ectocarpus siliculosus</name>
    <name type="common">Brown alga</name>
    <name type="synonym">Conferva siliculosa</name>
    <dbReference type="NCBI Taxonomy" id="2880"/>
    <lineage>
        <taxon>Eukaryota</taxon>
        <taxon>Sar</taxon>
        <taxon>Stramenopiles</taxon>
        <taxon>Ochrophyta</taxon>
        <taxon>PX clade</taxon>
        <taxon>Phaeophyceae</taxon>
        <taxon>Ectocarpales</taxon>
        <taxon>Ectocarpaceae</taxon>
        <taxon>Ectocarpus</taxon>
    </lineage>
</organism>
<keyword evidence="3" id="KW-0677">Repeat</keyword>
<feature type="domain" description="CNNM transmembrane" evidence="12">
    <location>
        <begin position="23"/>
        <end position="202"/>
    </location>
</feature>
<dbReference type="EMBL" id="FN649752">
    <property type="protein sequence ID" value="CBN77450.1"/>
    <property type="molecule type" value="Genomic_DNA"/>
</dbReference>
<evidence type="ECO:0000256" key="4">
    <source>
        <dbReference type="ARBA" id="ARBA00022989"/>
    </source>
</evidence>
<keyword evidence="5 7" id="KW-0472">Membrane</keyword>
<evidence type="ECO:0000256" key="9">
    <source>
        <dbReference type="SAM" id="Phobius"/>
    </source>
</evidence>
<dbReference type="OMA" id="KLMFMHA"/>
<dbReference type="Pfam" id="PF01595">
    <property type="entry name" value="CNNM"/>
    <property type="match status" value="1"/>
</dbReference>
<dbReference type="Gene3D" id="2.60.120.10">
    <property type="entry name" value="Jelly Rolls"/>
    <property type="match status" value="1"/>
</dbReference>
<keyword evidence="4 7" id="KW-1133">Transmembrane helix</keyword>
<feature type="region of interest" description="Disordered" evidence="8">
    <location>
        <begin position="1"/>
        <end position="20"/>
    </location>
</feature>
<evidence type="ECO:0000256" key="7">
    <source>
        <dbReference type="PROSITE-ProRule" id="PRU01193"/>
    </source>
</evidence>
<dbReference type="SUPFAM" id="SSF54631">
    <property type="entry name" value="CBS-domain pair"/>
    <property type="match status" value="1"/>
</dbReference>
<keyword evidence="6" id="KW-0129">CBS domain</keyword>
<evidence type="ECO:0000313" key="14">
    <source>
        <dbReference type="Proteomes" id="UP000002630"/>
    </source>
</evidence>
<dbReference type="GO" id="GO:0016020">
    <property type="term" value="C:membrane"/>
    <property type="evidence" value="ECO:0007669"/>
    <property type="project" value="UniProtKB-SubCell"/>
</dbReference>
<accession>D8LQ70</accession>
<evidence type="ECO:0000256" key="5">
    <source>
        <dbReference type="ARBA" id="ARBA00023136"/>
    </source>
</evidence>
<dbReference type="PROSITE" id="PS51371">
    <property type="entry name" value="CBS"/>
    <property type="match status" value="1"/>
</dbReference>
<feature type="transmembrane region" description="Helical" evidence="9">
    <location>
        <begin position="28"/>
        <end position="54"/>
    </location>
</feature>
<dbReference type="Pfam" id="PF00571">
    <property type="entry name" value="CBS"/>
    <property type="match status" value="1"/>
</dbReference>
<dbReference type="Proteomes" id="UP000002630">
    <property type="component" value="Linkage Group LG27"/>
</dbReference>
<feature type="region of interest" description="Disordered" evidence="8">
    <location>
        <begin position="523"/>
        <end position="597"/>
    </location>
</feature>
<feature type="compositionally biased region" description="Basic and acidic residues" evidence="8">
    <location>
        <begin position="532"/>
        <end position="541"/>
    </location>
</feature>
<dbReference type="Gene3D" id="3.10.580.10">
    <property type="entry name" value="CBS-domain"/>
    <property type="match status" value="1"/>
</dbReference>
<feature type="compositionally biased region" description="Polar residues" evidence="8">
    <location>
        <begin position="718"/>
        <end position="727"/>
    </location>
</feature>
<evidence type="ECO:0000256" key="3">
    <source>
        <dbReference type="ARBA" id="ARBA00022737"/>
    </source>
</evidence>
<dbReference type="PANTHER" id="PTHR12064:SF94">
    <property type="entry name" value="UNEXTENDED PROTEIN"/>
    <property type="match status" value="1"/>
</dbReference>
<dbReference type="InParanoid" id="D8LQ70"/>
<dbReference type="InterPro" id="IPR002550">
    <property type="entry name" value="CNNM"/>
</dbReference>
<feature type="region of interest" description="Disordered" evidence="8">
    <location>
        <begin position="634"/>
        <end position="727"/>
    </location>
</feature>
<evidence type="ECO:0000256" key="8">
    <source>
        <dbReference type="SAM" id="MobiDB-lite"/>
    </source>
</evidence>
<dbReference type="eggNOG" id="KOG2118">
    <property type="taxonomic scope" value="Eukaryota"/>
</dbReference>